<evidence type="ECO:0000256" key="4">
    <source>
        <dbReference type="ARBA" id="ARBA00022525"/>
    </source>
</evidence>
<dbReference type="RefSeq" id="WP_073580912.1">
    <property type="nucleotide sequence ID" value="NZ_AP024897.1"/>
</dbReference>
<evidence type="ECO:0000256" key="2">
    <source>
        <dbReference type="ARBA" id="ARBA00004613"/>
    </source>
</evidence>
<dbReference type="GO" id="GO:0071973">
    <property type="term" value="P:bacterial-type flagellum-dependent cell motility"/>
    <property type="evidence" value="ECO:0007669"/>
    <property type="project" value="InterPro"/>
</dbReference>
<dbReference type="InterPro" id="IPR001029">
    <property type="entry name" value="Flagellin_N"/>
</dbReference>
<evidence type="ECO:0000256" key="1">
    <source>
        <dbReference type="ARBA" id="ARBA00004365"/>
    </source>
</evidence>
<dbReference type="GO" id="GO:0005576">
    <property type="term" value="C:extracellular region"/>
    <property type="evidence" value="ECO:0007669"/>
    <property type="project" value="UniProtKB-SubCell"/>
</dbReference>
<protein>
    <submittedName>
        <fullName evidence="7">Flagellar hook-associated protein 3</fullName>
    </submittedName>
</protein>
<proteinExistence type="inferred from homology"/>
<comment type="subcellular location">
    <subcellularLocation>
        <location evidence="1">Bacterial flagellum</location>
    </subcellularLocation>
    <subcellularLocation>
        <location evidence="2">Secreted</location>
    </subcellularLocation>
</comment>
<evidence type="ECO:0000313" key="7">
    <source>
        <dbReference type="EMBL" id="SHO55675.1"/>
    </source>
</evidence>
<dbReference type="Pfam" id="PF00669">
    <property type="entry name" value="Flagellin_N"/>
    <property type="match status" value="1"/>
</dbReference>
<dbReference type="GO" id="GO:0005198">
    <property type="term" value="F:structural molecule activity"/>
    <property type="evidence" value="ECO:0007669"/>
    <property type="project" value="InterPro"/>
</dbReference>
<evidence type="ECO:0000256" key="3">
    <source>
        <dbReference type="ARBA" id="ARBA00005709"/>
    </source>
</evidence>
<keyword evidence="8" id="KW-1185">Reference proteome</keyword>
<keyword evidence="7" id="KW-0966">Cell projection</keyword>
<dbReference type="Gene3D" id="1.20.1330.10">
    <property type="entry name" value="f41 fragment of flagellin, N-terminal domain"/>
    <property type="match status" value="1"/>
</dbReference>
<evidence type="ECO:0000259" key="6">
    <source>
        <dbReference type="Pfam" id="PF00669"/>
    </source>
</evidence>
<evidence type="ECO:0000313" key="8">
    <source>
        <dbReference type="Proteomes" id="UP000184600"/>
    </source>
</evidence>
<dbReference type="EMBL" id="FRFG01000016">
    <property type="protein sequence ID" value="SHO55675.1"/>
    <property type="molecule type" value="Genomic_DNA"/>
</dbReference>
<organism evidence="7 8">
    <name type="scientific">Vibrio quintilis</name>
    <dbReference type="NCBI Taxonomy" id="1117707"/>
    <lineage>
        <taxon>Bacteria</taxon>
        <taxon>Pseudomonadati</taxon>
        <taxon>Pseudomonadota</taxon>
        <taxon>Gammaproteobacteria</taxon>
        <taxon>Vibrionales</taxon>
        <taxon>Vibrionaceae</taxon>
        <taxon>Vibrio</taxon>
    </lineage>
</organism>
<name>A0A1M7YSW1_9VIBR</name>
<dbReference type="GO" id="GO:0009424">
    <property type="term" value="C:bacterial-type flagellum hook"/>
    <property type="evidence" value="ECO:0007669"/>
    <property type="project" value="InterPro"/>
</dbReference>
<dbReference type="PANTHER" id="PTHR42792">
    <property type="entry name" value="FLAGELLIN"/>
    <property type="match status" value="1"/>
</dbReference>
<comment type="similarity">
    <text evidence="3">Belongs to the bacterial flagellin family.</text>
</comment>
<dbReference type="AlphaFoldDB" id="A0A1M7YSW1"/>
<keyword evidence="7" id="KW-0969">Cilium</keyword>
<dbReference type="InterPro" id="IPR001492">
    <property type="entry name" value="Flagellin"/>
</dbReference>
<evidence type="ECO:0000256" key="5">
    <source>
        <dbReference type="ARBA" id="ARBA00023143"/>
    </source>
</evidence>
<dbReference type="Proteomes" id="UP000184600">
    <property type="component" value="Unassembled WGS sequence"/>
</dbReference>
<accession>A0A1M7YSW1</accession>
<sequence length="299" mass="32563">MRISDTQFSQMMLRSLQYNNVGLGTVMQQMSTSDRLTKLSDDPMASVQLLNLSREGSAITQYKKNISDVKTNLSNQEVYLDSATESLQRIRELVLWGANGSLSTSDRNGMVTELKSLREGMITAFNAQDEAGHYLFSGTKTDTASVAEVSGSYVLQGNSDKRLVTVAKGVNVESNMTSAEILDLGGGDNVLNHIDAIIAEFETPTANFRATVEDTLNAVDNTSGQVLNALTEIGGRIKNLEMMSGAHSENKLFVDKVSNDLSALDYGEASVRLNNYMAALKATQASYTKINDLSLFDRL</sequence>
<dbReference type="OrthoDB" id="9768249at2"/>
<gene>
    <name evidence="7" type="primary">flgL_1</name>
    <name evidence="7" type="ORF">VQ7734_01421</name>
</gene>
<feature type="domain" description="Flagellin N-terminal" evidence="6">
    <location>
        <begin position="3"/>
        <end position="141"/>
    </location>
</feature>
<dbReference type="InterPro" id="IPR013384">
    <property type="entry name" value="Flagell_FlgL"/>
</dbReference>
<keyword evidence="4" id="KW-0964">Secreted</keyword>
<dbReference type="NCBIfam" id="TIGR02550">
    <property type="entry name" value="flagell_flgL"/>
    <property type="match status" value="1"/>
</dbReference>
<keyword evidence="5" id="KW-0975">Bacterial flagellum</keyword>
<dbReference type="STRING" id="1117707.VQ7734_01421"/>
<keyword evidence="7" id="KW-0282">Flagellum</keyword>
<dbReference type="SUPFAM" id="SSF64518">
    <property type="entry name" value="Phase 1 flagellin"/>
    <property type="match status" value="1"/>
</dbReference>
<reference evidence="8" key="1">
    <citation type="submission" date="2016-12" db="EMBL/GenBank/DDBJ databases">
        <authorList>
            <person name="Rodrigo-Torres L."/>
            <person name="Arahal R.D."/>
            <person name="Lucena T."/>
        </authorList>
    </citation>
    <scope>NUCLEOTIDE SEQUENCE [LARGE SCALE GENOMIC DNA]</scope>
</reference>
<dbReference type="PANTHER" id="PTHR42792:SF1">
    <property type="entry name" value="FLAGELLAR HOOK-ASSOCIATED PROTEIN 3"/>
    <property type="match status" value="1"/>
</dbReference>